<comment type="caution">
    <text evidence="1">The sequence shown here is derived from an EMBL/GenBank/DDBJ whole genome shotgun (WGS) entry which is preliminary data.</text>
</comment>
<evidence type="ECO:0000313" key="1">
    <source>
        <dbReference type="EMBL" id="NOJ40313.1"/>
    </source>
</evidence>
<dbReference type="EMBL" id="JAAVLX010000004">
    <property type="protein sequence ID" value="NOJ40313.1"/>
    <property type="molecule type" value="Genomic_DNA"/>
</dbReference>
<evidence type="ECO:0000313" key="2">
    <source>
        <dbReference type="Proteomes" id="UP000544122"/>
    </source>
</evidence>
<proteinExistence type="predicted"/>
<dbReference type="RefSeq" id="WP_171579597.1">
    <property type="nucleotide sequence ID" value="NZ_JAAVLX010000004.1"/>
</dbReference>
<dbReference type="Proteomes" id="UP000544122">
    <property type="component" value="Unassembled WGS sequence"/>
</dbReference>
<keyword evidence="2" id="KW-1185">Reference proteome</keyword>
<sequence>MTAKGADWSGDWVVNEMAARVDRAGPRPVSEDHKPGLVPPDVDWLINELVKINSEGRSDNVIVQHAREIAYRLTALRARELGPLNLAGSIKDGFTTSKRTTESEGPASELERLERAALSGPTRWIKAWSATSLEVRRLIWRPEWGPVVRQYRDLHADETGPRKVGFTRAKPQDLGIEGSALIGPRPEDVLHEIRRVRRELEVAPAADRQGNKSNGEAKALANIVRAAVVDLCGRRTVTDNRHTGETTGPLADFGAAFDDRFRTHIRWRLIDQAK</sequence>
<accession>A0A7Y4GRJ4</accession>
<name>A0A7Y4GRJ4_9BRAD</name>
<reference evidence="1 2" key="1">
    <citation type="submission" date="2020-03" db="EMBL/GenBank/DDBJ databases">
        <title>Bradyrhizobium diversity isolated from nodules of Indigofera sp.</title>
        <authorList>
            <person name="Klepa M."/>
            <person name="Helene L."/>
            <person name="Hungria M."/>
        </authorList>
    </citation>
    <scope>NUCLEOTIDE SEQUENCE [LARGE SCALE GENOMIC DNA]</scope>
    <source>
        <strain evidence="1 2">WSM 1791</strain>
    </source>
</reference>
<gene>
    <name evidence="1" type="ORF">HCN58_12005</name>
</gene>
<dbReference type="AlphaFoldDB" id="A0A7Y4GRJ4"/>
<protein>
    <submittedName>
        <fullName evidence="1">Uncharacterized protein</fullName>
    </submittedName>
</protein>
<organism evidence="1 2">
    <name type="scientific">Bradyrhizobium australiense</name>
    <dbReference type="NCBI Taxonomy" id="2721161"/>
    <lineage>
        <taxon>Bacteria</taxon>
        <taxon>Pseudomonadati</taxon>
        <taxon>Pseudomonadota</taxon>
        <taxon>Alphaproteobacteria</taxon>
        <taxon>Hyphomicrobiales</taxon>
        <taxon>Nitrobacteraceae</taxon>
        <taxon>Bradyrhizobium</taxon>
    </lineage>
</organism>